<keyword evidence="1" id="KW-1133">Transmembrane helix</keyword>
<gene>
    <name evidence="2" type="ORF">JCM14722_05580</name>
</gene>
<name>A0ABM8ANQ1_9BACT</name>
<dbReference type="EMBL" id="AP026708">
    <property type="protein sequence ID" value="BDQ33016.1"/>
    <property type="molecule type" value="Genomic_DNA"/>
</dbReference>
<feature type="transmembrane region" description="Helical" evidence="1">
    <location>
        <begin position="32"/>
        <end position="53"/>
    </location>
</feature>
<keyword evidence="1" id="KW-0472">Membrane</keyword>
<reference evidence="2" key="1">
    <citation type="submission" date="2022-08" db="EMBL/GenBank/DDBJ databases">
        <title>Genome Sequence of the sulphate-reducing bacterium, Pseudodesulfovibrio portus JCM14722.</title>
        <authorList>
            <person name="Kondo R."/>
            <person name="Kataoka T."/>
        </authorList>
    </citation>
    <scope>NUCLEOTIDE SEQUENCE</scope>
    <source>
        <strain evidence="2">JCM 14722</strain>
    </source>
</reference>
<organism evidence="2 3">
    <name type="scientific">Pseudodesulfovibrio portus</name>
    <dbReference type="NCBI Taxonomy" id="231439"/>
    <lineage>
        <taxon>Bacteria</taxon>
        <taxon>Pseudomonadati</taxon>
        <taxon>Thermodesulfobacteriota</taxon>
        <taxon>Desulfovibrionia</taxon>
        <taxon>Desulfovibrionales</taxon>
        <taxon>Desulfovibrionaceae</taxon>
    </lineage>
</organism>
<dbReference type="Proteomes" id="UP001061361">
    <property type="component" value="Chromosome"/>
</dbReference>
<protein>
    <recommendedName>
        <fullName evidence="4">PilZ domain-containing protein</fullName>
    </recommendedName>
</protein>
<proteinExistence type="predicted"/>
<sequence>MNIDSILDAMGQQAAQWLQQAFPNMPPQVLHFAGGALLGVLALILFLAGIRLLRKPKTRNTSSTRTDIPRTLQSRGMSVDLLTGPENDRLAARFVITNVKAGRIKCEIIERLDVIRTDKGKDVACVFAPLKTRDGKINTFTATMIETDRDGRNPDRIILSTPIDYALITRRKHVRKRVADQQFIRVKLWIENPTSRDISFEDAAPQIGVNAFTLDGPDQGANGVINISGGGIGLSVLNRLLPETCAPGEQVVLNLFMFNFREKTFKPYWYAGVVRSMEEGRPGFTRMGIEFTDVGQADRTSGRLSWIEL</sequence>
<keyword evidence="3" id="KW-1185">Reference proteome</keyword>
<evidence type="ECO:0000313" key="3">
    <source>
        <dbReference type="Proteomes" id="UP001061361"/>
    </source>
</evidence>
<keyword evidence="1" id="KW-0812">Transmembrane</keyword>
<dbReference type="RefSeq" id="WP_264983074.1">
    <property type="nucleotide sequence ID" value="NZ_AP026708.1"/>
</dbReference>
<accession>A0ABM8ANQ1</accession>
<evidence type="ECO:0008006" key="4">
    <source>
        <dbReference type="Google" id="ProtNLM"/>
    </source>
</evidence>
<evidence type="ECO:0000313" key="2">
    <source>
        <dbReference type="EMBL" id="BDQ33016.1"/>
    </source>
</evidence>
<evidence type="ECO:0000256" key="1">
    <source>
        <dbReference type="SAM" id="Phobius"/>
    </source>
</evidence>